<accession>A0A3B0Y6F9</accession>
<evidence type="ECO:0008006" key="2">
    <source>
        <dbReference type="Google" id="ProtNLM"/>
    </source>
</evidence>
<name>A0A3B0Y6F9_9ZZZZ</name>
<evidence type="ECO:0000313" key="1">
    <source>
        <dbReference type="EMBL" id="VAW69739.1"/>
    </source>
</evidence>
<dbReference type="AlphaFoldDB" id="A0A3B0Y6F9"/>
<organism evidence="1">
    <name type="scientific">hydrothermal vent metagenome</name>
    <dbReference type="NCBI Taxonomy" id="652676"/>
    <lineage>
        <taxon>unclassified sequences</taxon>
        <taxon>metagenomes</taxon>
        <taxon>ecological metagenomes</taxon>
    </lineage>
</organism>
<proteinExistence type="predicted"/>
<gene>
    <name evidence="1" type="ORF">MNBD_GAMMA10-2089</name>
</gene>
<sequence>MKPETKWITDWRNGVKPTQERKASEELLLIFQEFWNWAGIDKKSKSTKQRYLVALHSLGGYLVEEVGNGHRRNKSIQSFLMHYIDSGEGPLIHYDNEAWQNELDTVCRKLFKYLSARC</sequence>
<protein>
    <recommendedName>
        <fullName evidence="2">Core-binding (CB) domain-containing protein</fullName>
    </recommendedName>
</protein>
<dbReference type="EMBL" id="UOFJ01000457">
    <property type="protein sequence ID" value="VAW69739.1"/>
    <property type="molecule type" value="Genomic_DNA"/>
</dbReference>
<reference evidence="1" key="1">
    <citation type="submission" date="2018-06" db="EMBL/GenBank/DDBJ databases">
        <authorList>
            <person name="Zhirakovskaya E."/>
        </authorList>
    </citation>
    <scope>NUCLEOTIDE SEQUENCE</scope>
</reference>